<evidence type="ECO:0000256" key="3">
    <source>
        <dbReference type="ARBA" id="ARBA00022801"/>
    </source>
</evidence>
<evidence type="ECO:0000256" key="2">
    <source>
        <dbReference type="ARBA" id="ARBA00022487"/>
    </source>
</evidence>
<keyword evidence="3 4" id="KW-0378">Hydrolase</keyword>
<dbReference type="SUPFAM" id="SSF53474">
    <property type="entry name" value="alpha/beta-Hydrolases"/>
    <property type="match status" value="1"/>
</dbReference>
<evidence type="ECO:0000313" key="6">
    <source>
        <dbReference type="EMBL" id="CAI5453284.1"/>
    </source>
</evidence>
<dbReference type="InterPro" id="IPR043187">
    <property type="entry name" value="CM06B1-like"/>
</dbReference>
<dbReference type="InterPro" id="IPR002018">
    <property type="entry name" value="CarbesteraseB"/>
</dbReference>
<reference evidence="6" key="1">
    <citation type="submission" date="2022-11" db="EMBL/GenBank/DDBJ databases">
        <authorList>
            <person name="Kikuchi T."/>
        </authorList>
    </citation>
    <scope>NUCLEOTIDE SEQUENCE</scope>
    <source>
        <strain evidence="6">PS1010</strain>
    </source>
</reference>
<dbReference type="AlphaFoldDB" id="A0A9P1J006"/>
<evidence type="ECO:0000256" key="1">
    <source>
        <dbReference type="ARBA" id="ARBA00005964"/>
    </source>
</evidence>
<evidence type="ECO:0000256" key="4">
    <source>
        <dbReference type="RuleBase" id="RU361235"/>
    </source>
</evidence>
<comment type="similarity">
    <text evidence="1 4">Belongs to the type-B carboxylesterase/lipase family.</text>
</comment>
<protein>
    <recommendedName>
        <fullName evidence="4">Carboxylic ester hydrolase</fullName>
        <ecNumber evidence="4">3.1.1.-</ecNumber>
    </recommendedName>
</protein>
<dbReference type="PROSITE" id="PS00122">
    <property type="entry name" value="CARBOXYLESTERASE_B_1"/>
    <property type="match status" value="1"/>
</dbReference>
<dbReference type="EMBL" id="CANHGI010000005">
    <property type="protein sequence ID" value="CAI5453284.1"/>
    <property type="molecule type" value="Genomic_DNA"/>
</dbReference>
<dbReference type="OrthoDB" id="19653at2759"/>
<dbReference type="Gene3D" id="3.40.50.1820">
    <property type="entry name" value="alpha/beta hydrolase"/>
    <property type="match status" value="1"/>
</dbReference>
<dbReference type="PANTHER" id="PTHR45029">
    <property type="entry name" value="CARBOXYLIC ESTER HYDROLASE-RELATED"/>
    <property type="match status" value="1"/>
</dbReference>
<dbReference type="Pfam" id="PF00135">
    <property type="entry name" value="COesterase"/>
    <property type="match status" value="1"/>
</dbReference>
<comment type="caution">
    <text evidence="6">The sequence shown here is derived from an EMBL/GenBank/DDBJ whole genome shotgun (WGS) entry which is preliminary data.</text>
</comment>
<keyword evidence="7" id="KW-1185">Reference proteome</keyword>
<evidence type="ECO:0000259" key="5">
    <source>
        <dbReference type="Pfam" id="PF00135"/>
    </source>
</evidence>
<keyword evidence="2" id="KW-0719">Serine esterase</keyword>
<dbReference type="GO" id="GO:0052689">
    <property type="term" value="F:carboxylic ester hydrolase activity"/>
    <property type="evidence" value="ECO:0007669"/>
    <property type="project" value="UniProtKB-KW"/>
</dbReference>
<sequence length="549" mass="61386">MGGHLSNLKVDKNSEIFEASCGPIRGNIYHHENNKIVDGYLGIPYAQPPARFQRAILAQNWTDPLDCYKYGPNAPQTGLVPDLGQYGMENIIDEEKCLSLNIFVPRGGEKSKAVMVFIHGGGFELGSSGYYCHKSVSGSLPLKDIILVTINYRLGVLGFLTTGQQNCPGNLGLWDQTLALEWIQKHIESFGGNPKNVTIFGQSAGGASCDLLSLSPKSRDLFSKIIPMSGSAMCSFAMRTKENQVNVFEEFAEFLGAQKGQDLVEFFKTKSIEELTKIEKFKKSASGGLTFIPNFDGDFFPRPLDVLRKEQSQTRPIKILTGICELEGLILAILDPSNSTALEKLTKNVGLNLREDLLGEKAEKIRKEVFDFYLNEAENVAENELEIKKKTVEFVGDWMFNLGILESARNSAKHGNDTFLYEFDFCNPEGFGMFQQILPVVAATHCTDLRYVLGEGVYSKFDASTEDLQMFQTMTKIFSDFAKTGNPGWPKFDISDQKFKRINLPEVENLEKIENFGGGRCEKLKKIVLENDRCFNSYFYGEERSGSKI</sequence>
<accession>A0A9P1J006</accession>
<dbReference type="InterPro" id="IPR019826">
    <property type="entry name" value="Carboxylesterase_B_AS"/>
</dbReference>
<feature type="domain" description="Carboxylesterase type B" evidence="5">
    <location>
        <begin position="15"/>
        <end position="506"/>
    </location>
</feature>
<dbReference type="EC" id="3.1.1.-" evidence="4"/>
<evidence type="ECO:0000313" key="7">
    <source>
        <dbReference type="Proteomes" id="UP001152747"/>
    </source>
</evidence>
<proteinExistence type="inferred from homology"/>
<name>A0A9P1J006_9PELO</name>
<dbReference type="InterPro" id="IPR029058">
    <property type="entry name" value="AB_hydrolase_fold"/>
</dbReference>
<gene>
    <name evidence="6" type="ORF">CAMP_LOCUS15921</name>
</gene>
<organism evidence="6 7">
    <name type="scientific">Caenorhabditis angaria</name>
    <dbReference type="NCBI Taxonomy" id="860376"/>
    <lineage>
        <taxon>Eukaryota</taxon>
        <taxon>Metazoa</taxon>
        <taxon>Ecdysozoa</taxon>
        <taxon>Nematoda</taxon>
        <taxon>Chromadorea</taxon>
        <taxon>Rhabditida</taxon>
        <taxon>Rhabditina</taxon>
        <taxon>Rhabditomorpha</taxon>
        <taxon>Rhabditoidea</taxon>
        <taxon>Rhabditidae</taxon>
        <taxon>Peloderinae</taxon>
        <taxon>Caenorhabditis</taxon>
    </lineage>
</organism>
<dbReference type="Proteomes" id="UP001152747">
    <property type="component" value="Unassembled WGS sequence"/>
</dbReference>